<dbReference type="RefSeq" id="WP_212230055.1">
    <property type="nucleotide sequence ID" value="NZ_JAGUCN010000021.1"/>
</dbReference>
<proteinExistence type="predicted"/>
<feature type="chain" id="PRO_5046621989" evidence="1">
    <location>
        <begin position="21"/>
        <end position="628"/>
    </location>
</feature>
<gene>
    <name evidence="2" type="ORF">KEM09_16865</name>
</gene>
<dbReference type="Gene3D" id="2.60.40.10">
    <property type="entry name" value="Immunoglobulins"/>
    <property type="match status" value="1"/>
</dbReference>
<dbReference type="Pfam" id="PF16319">
    <property type="entry name" value="SGBP_BT4661-like"/>
    <property type="match status" value="1"/>
</dbReference>
<dbReference type="Gene3D" id="2.60.40.60">
    <property type="entry name" value="Cadherins"/>
    <property type="match status" value="1"/>
</dbReference>
<dbReference type="SUPFAM" id="SSF49313">
    <property type="entry name" value="Cadherin-like"/>
    <property type="match status" value="1"/>
</dbReference>
<organism evidence="2 3">
    <name type="scientific">Carboxylicivirga mesophila</name>
    <dbReference type="NCBI Taxonomy" id="1166478"/>
    <lineage>
        <taxon>Bacteria</taxon>
        <taxon>Pseudomonadati</taxon>
        <taxon>Bacteroidota</taxon>
        <taxon>Bacteroidia</taxon>
        <taxon>Marinilabiliales</taxon>
        <taxon>Marinilabiliaceae</taxon>
        <taxon>Carboxylicivirga</taxon>
    </lineage>
</organism>
<dbReference type="CDD" id="cd11304">
    <property type="entry name" value="Cadherin_repeat"/>
    <property type="match status" value="1"/>
</dbReference>
<keyword evidence="3" id="KW-1185">Reference proteome</keyword>
<accession>A0ABS5KE66</accession>
<comment type="caution">
    <text evidence="2">The sequence shown here is derived from an EMBL/GenBank/DDBJ whole genome shotgun (WGS) entry which is preliminary data.</text>
</comment>
<dbReference type="EMBL" id="JAGUCN010000021">
    <property type="protein sequence ID" value="MBS2213092.1"/>
    <property type="molecule type" value="Genomic_DNA"/>
</dbReference>
<dbReference type="InterPro" id="IPR032529">
    <property type="entry name" value="BT4661-like"/>
</dbReference>
<evidence type="ECO:0000313" key="3">
    <source>
        <dbReference type="Proteomes" id="UP000721861"/>
    </source>
</evidence>
<sequence>MKKFRLHLILLILAFAGACADETFLSDNKKVAPPADLSYAETGEAREGKAIESGRPSVNTFGAEPTFTIGSGKIDGAALSEELLQQFNIVDTTGLVFVNNGNILTPATYLLDVKVETMGGMTTFTNGYSVKVLPALIEGLAYQPSTVQFERGKDNATKEPGFAGNAEDVSFAFGEFEGSEFFAIDASTGIISMSAKQEPEVGLFKLHVAGNNLADSVIMFNNALTVNVVSKPYRLVYDPEVQTNVQELASRTSQEPVVTASNPGSVKYRLADGTSEFFAIDENTGAVTLKAMHTFTAGTTQYVDVIAGNDLGETLFVKALGFEIVPQDPVPPNNFMYADGNEGTVMASLAFSSAIPSAEGAYPIAFAITSGNESGEFTIDPSTGQISLAKGNTLPVGDYPLVVEATNAYGSANVTYTVHVTTLIKSVIFDGGFNVGGAVKDGATGNMVSVDLDGNGTGTDGGLKKAWYGKYNTFWTREGVKRSGAQMFGQKSENNDWLLAENINLLAFESVELFLEYYMLYGGGQDDVNVITVKVSEDYAGDVTSATWVEVARLNDLFDSKDNILASGRDVTAEYVDQDIIDLSTYSGKTVTIAIHSLHSLALNPAKTTDNLSRATFIPYFTVRGLEK</sequence>
<evidence type="ECO:0000256" key="1">
    <source>
        <dbReference type="SAM" id="SignalP"/>
    </source>
</evidence>
<feature type="signal peptide" evidence="1">
    <location>
        <begin position="1"/>
        <end position="20"/>
    </location>
</feature>
<name>A0ABS5KE66_9BACT</name>
<dbReference type="PROSITE" id="PS51257">
    <property type="entry name" value="PROKAR_LIPOPROTEIN"/>
    <property type="match status" value="1"/>
</dbReference>
<reference evidence="2 3" key="1">
    <citation type="journal article" date="2014" name="Int. J. Syst. Evol. Microbiol.">
        <title>Carboxylicivirga gen. nov. in the family Marinilabiliaceae with two novel species, Carboxylicivirga mesophila sp. nov. and Carboxylicivirga taeanensis sp. nov., and reclassification of Cytophaga fermentans as Saccharicrinis fermentans gen. nov., comb. nov.</title>
        <authorList>
            <person name="Yang S.H."/>
            <person name="Seo H.S."/>
            <person name="Woo J.H."/>
            <person name="Oh H.M."/>
            <person name="Jang H."/>
            <person name="Lee J.H."/>
            <person name="Kim S.J."/>
            <person name="Kwon K.K."/>
        </authorList>
    </citation>
    <scope>NUCLEOTIDE SEQUENCE [LARGE SCALE GENOMIC DNA]</scope>
    <source>
        <strain evidence="2 3">JCM 18290</strain>
    </source>
</reference>
<protein>
    <submittedName>
        <fullName evidence="2">DUF4958 family protein</fullName>
    </submittedName>
</protein>
<evidence type="ECO:0000313" key="2">
    <source>
        <dbReference type="EMBL" id="MBS2213092.1"/>
    </source>
</evidence>
<dbReference type="Proteomes" id="UP000721861">
    <property type="component" value="Unassembled WGS sequence"/>
</dbReference>
<dbReference type="InterPro" id="IPR013783">
    <property type="entry name" value="Ig-like_fold"/>
</dbReference>
<keyword evidence="1" id="KW-0732">Signal</keyword>
<dbReference type="InterPro" id="IPR015919">
    <property type="entry name" value="Cadherin-like_sf"/>
</dbReference>